<evidence type="ECO:0000256" key="1">
    <source>
        <dbReference type="SAM" id="MobiDB-lite"/>
    </source>
</evidence>
<dbReference type="Proteomes" id="UP000007266">
    <property type="component" value="Unassembled WGS sequence"/>
</dbReference>
<protein>
    <submittedName>
        <fullName evidence="2">Uncharacterized protein</fullName>
    </submittedName>
</protein>
<proteinExistence type="predicted"/>
<reference evidence="2 3" key="1">
    <citation type="journal article" date="2008" name="Nature">
        <title>The genome of the model beetle and pest Tribolium castaneum.</title>
        <authorList>
            <consortium name="Tribolium Genome Sequencing Consortium"/>
            <person name="Richards S."/>
            <person name="Gibbs R.A."/>
            <person name="Weinstock G.M."/>
            <person name="Brown S.J."/>
            <person name="Denell R."/>
            <person name="Beeman R.W."/>
            <person name="Gibbs R."/>
            <person name="Beeman R.W."/>
            <person name="Brown S.J."/>
            <person name="Bucher G."/>
            <person name="Friedrich M."/>
            <person name="Grimmelikhuijzen C.J."/>
            <person name="Klingler M."/>
            <person name="Lorenzen M."/>
            <person name="Richards S."/>
            <person name="Roth S."/>
            <person name="Schroder R."/>
            <person name="Tautz D."/>
            <person name="Zdobnov E.M."/>
            <person name="Muzny D."/>
            <person name="Gibbs R.A."/>
            <person name="Weinstock G.M."/>
            <person name="Attaway T."/>
            <person name="Bell S."/>
            <person name="Buhay C.J."/>
            <person name="Chandrabose M.N."/>
            <person name="Chavez D."/>
            <person name="Clerk-Blankenburg K.P."/>
            <person name="Cree A."/>
            <person name="Dao M."/>
            <person name="Davis C."/>
            <person name="Chacko J."/>
            <person name="Dinh H."/>
            <person name="Dugan-Rocha S."/>
            <person name="Fowler G."/>
            <person name="Garner T.T."/>
            <person name="Garnes J."/>
            <person name="Gnirke A."/>
            <person name="Hawes A."/>
            <person name="Hernandez J."/>
            <person name="Hines S."/>
            <person name="Holder M."/>
            <person name="Hume J."/>
            <person name="Jhangiani S.N."/>
            <person name="Joshi V."/>
            <person name="Khan Z.M."/>
            <person name="Jackson L."/>
            <person name="Kovar C."/>
            <person name="Kowis A."/>
            <person name="Lee S."/>
            <person name="Lewis L.R."/>
            <person name="Margolis J."/>
            <person name="Morgan M."/>
            <person name="Nazareth L.V."/>
            <person name="Nguyen N."/>
            <person name="Okwuonu G."/>
            <person name="Parker D."/>
            <person name="Richards S."/>
            <person name="Ruiz S.J."/>
            <person name="Santibanez J."/>
            <person name="Savard J."/>
            <person name="Scherer S.E."/>
            <person name="Schneider B."/>
            <person name="Sodergren E."/>
            <person name="Tautz D."/>
            <person name="Vattahil S."/>
            <person name="Villasana D."/>
            <person name="White C.S."/>
            <person name="Wright R."/>
            <person name="Park Y."/>
            <person name="Beeman R.W."/>
            <person name="Lord J."/>
            <person name="Oppert B."/>
            <person name="Lorenzen M."/>
            <person name="Brown S."/>
            <person name="Wang L."/>
            <person name="Savard J."/>
            <person name="Tautz D."/>
            <person name="Richards S."/>
            <person name="Weinstock G."/>
            <person name="Gibbs R.A."/>
            <person name="Liu Y."/>
            <person name="Worley K."/>
            <person name="Weinstock G."/>
            <person name="Elsik C.G."/>
            <person name="Reese J.T."/>
            <person name="Elhaik E."/>
            <person name="Landan G."/>
            <person name="Graur D."/>
            <person name="Arensburger P."/>
            <person name="Atkinson P."/>
            <person name="Beeman R.W."/>
            <person name="Beidler J."/>
            <person name="Brown S.J."/>
            <person name="Demuth J.P."/>
            <person name="Drury D.W."/>
            <person name="Du Y.Z."/>
            <person name="Fujiwara H."/>
            <person name="Lorenzen M."/>
            <person name="Maselli V."/>
            <person name="Osanai M."/>
            <person name="Park Y."/>
            <person name="Robertson H.M."/>
            <person name="Tu Z."/>
            <person name="Wang J.J."/>
            <person name="Wang S."/>
            <person name="Richards S."/>
            <person name="Song H."/>
            <person name="Zhang L."/>
            <person name="Sodergren E."/>
            <person name="Werner D."/>
            <person name="Stanke M."/>
            <person name="Morgenstern B."/>
            <person name="Solovyev V."/>
            <person name="Kosarev P."/>
            <person name="Brown G."/>
            <person name="Chen H.C."/>
            <person name="Ermolaeva O."/>
            <person name="Hlavina W."/>
            <person name="Kapustin Y."/>
            <person name="Kiryutin B."/>
            <person name="Kitts P."/>
            <person name="Maglott D."/>
            <person name="Pruitt K."/>
            <person name="Sapojnikov V."/>
            <person name="Souvorov A."/>
            <person name="Mackey A.J."/>
            <person name="Waterhouse R.M."/>
            <person name="Wyder S."/>
            <person name="Zdobnov E.M."/>
            <person name="Zdobnov E.M."/>
            <person name="Wyder S."/>
            <person name="Kriventseva E.V."/>
            <person name="Kadowaki T."/>
            <person name="Bork P."/>
            <person name="Aranda M."/>
            <person name="Bao R."/>
            <person name="Beermann A."/>
            <person name="Berns N."/>
            <person name="Bolognesi R."/>
            <person name="Bonneton F."/>
            <person name="Bopp D."/>
            <person name="Brown S.J."/>
            <person name="Bucher G."/>
            <person name="Butts T."/>
            <person name="Chaumot A."/>
            <person name="Denell R.E."/>
            <person name="Ferrier D.E."/>
            <person name="Friedrich M."/>
            <person name="Gordon C.M."/>
            <person name="Jindra M."/>
            <person name="Klingler M."/>
            <person name="Lan Q."/>
            <person name="Lattorff H.M."/>
            <person name="Laudet V."/>
            <person name="von Levetsow C."/>
            <person name="Liu Z."/>
            <person name="Lutz R."/>
            <person name="Lynch J.A."/>
            <person name="da Fonseca R.N."/>
            <person name="Posnien N."/>
            <person name="Reuter R."/>
            <person name="Roth S."/>
            <person name="Savard J."/>
            <person name="Schinko J.B."/>
            <person name="Schmitt C."/>
            <person name="Schoppmeier M."/>
            <person name="Schroder R."/>
            <person name="Shippy T.D."/>
            <person name="Simonnet F."/>
            <person name="Marques-Souza H."/>
            <person name="Tautz D."/>
            <person name="Tomoyasu Y."/>
            <person name="Trauner J."/>
            <person name="Van der Zee M."/>
            <person name="Vervoort M."/>
            <person name="Wittkopp N."/>
            <person name="Wimmer E.A."/>
            <person name="Yang X."/>
            <person name="Jones A.K."/>
            <person name="Sattelle D.B."/>
            <person name="Ebert P.R."/>
            <person name="Nelson D."/>
            <person name="Scott J.G."/>
            <person name="Beeman R.W."/>
            <person name="Muthukrishnan S."/>
            <person name="Kramer K.J."/>
            <person name="Arakane Y."/>
            <person name="Beeman R.W."/>
            <person name="Zhu Q."/>
            <person name="Hogenkamp D."/>
            <person name="Dixit R."/>
            <person name="Oppert B."/>
            <person name="Jiang H."/>
            <person name="Zou Z."/>
            <person name="Marshall J."/>
            <person name="Elpidina E."/>
            <person name="Vinokurov K."/>
            <person name="Oppert C."/>
            <person name="Zou Z."/>
            <person name="Evans J."/>
            <person name="Lu Z."/>
            <person name="Zhao P."/>
            <person name="Sumathipala N."/>
            <person name="Altincicek B."/>
            <person name="Vilcinskas A."/>
            <person name="Williams M."/>
            <person name="Hultmark D."/>
            <person name="Hetru C."/>
            <person name="Jiang H."/>
            <person name="Grimmelikhuijzen C.J."/>
            <person name="Hauser F."/>
            <person name="Cazzamali G."/>
            <person name="Williamson M."/>
            <person name="Park Y."/>
            <person name="Li B."/>
            <person name="Tanaka Y."/>
            <person name="Predel R."/>
            <person name="Neupert S."/>
            <person name="Schachtner J."/>
            <person name="Verleyen P."/>
            <person name="Raible F."/>
            <person name="Bork P."/>
            <person name="Friedrich M."/>
            <person name="Walden K.K."/>
            <person name="Robertson H.M."/>
            <person name="Angeli S."/>
            <person name="Foret S."/>
            <person name="Bucher G."/>
            <person name="Schuetz S."/>
            <person name="Maleszka R."/>
            <person name="Wimmer E.A."/>
            <person name="Beeman R.W."/>
            <person name="Lorenzen M."/>
            <person name="Tomoyasu Y."/>
            <person name="Miller S.C."/>
            <person name="Grossmann D."/>
            <person name="Bucher G."/>
        </authorList>
    </citation>
    <scope>NUCLEOTIDE SEQUENCE [LARGE SCALE GENOMIC DNA]</scope>
    <source>
        <strain evidence="2 3">Georgia GA2</strain>
    </source>
</reference>
<feature type="region of interest" description="Disordered" evidence="1">
    <location>
        <begin position="1"/>
        <end position="24"/>
    </location>
</feature>
<reference evidence="2 3" key="2">
    <citation type="journal article" date="2010" name="Nucleic Acids Res.">
        <title>BeetleBase in 2010: revisions to provide comprehensive genomic information for Tribolium castaneum.</title>
        <authorList>
            <person name="Kim H.S."/>
            <person name="Murphy T."/>
            <person name="Xia J."/>
            <person name="Caragea D."/>
            <person name="Park Y."/>
            <person name="Beeman R.W."/>
            <person name="Lorenzen M.D."/>
            <person name="Butcher S."/>
            <person name="Manak J.R."/>
            <person name="Brown S.J."/>
        </authorList>
    </citation>
    <scope>NUCLEOTIDE SEQUENCE [LARGE SCALE GENOMIC DNA]</scope>
    <source>
        <strain evidence="2 3">Georgia GA2</strain>
    </source>
</reference>
<organism evidence="2 3">
    <name type="scientific">Tribolium castaneum</name>
    <name type="common">Red flour beetle</name>
    <dbReference type="NCBI Taxonomy" id="7070"/>
    <lineage>
        <taxon>Eukaryota</taxon>
        <taxon>Metazoa</taxon>
        <taxon>Ecdysozoa</taxon>
        <taxon>Arthropoda</taxon>
        <taxon>Hexapoda</taxon>
        <taxon>Insecta</taxon>
        <taxon>Pterygota</taxon>
        <taxon>Neoptera</taxon>
        <taxon>Endopterygota</taxon>
        <taxon>Coleoptera</taxon>
        <taxon>Polyphaga</taxon>
        <taxon>Cucujiformia</taxon>
        <taxon>Tenebrionidae</taxon>
        <taxon>Tenebrionidae incertae sedis</taxon>
        <taxon>Tribolium</taxon>
    </lineage>
</organism>
<sequence>MKYSSLLPLSREDEELEQNQKTSKKCSNTVALKTKARFTWRVLIIALLFITRLTDAARPLYKVQYPKPGMYNEHLGEAKINRETFRIEVKFEKSRLEEHANTIRKACKK</sequence>
<name>D7ELZ2_TRICA</name>
<dbReference type="EMBL" id="KQ972283">
    <property type="protein sequence ID" value="EFA12472.1"/>
    <property type="molecule type" value="Genomic_DNA"/>
</dbReference>
<dbReference type="HOGENOM" id="CLU_2187268_0_0_1"/>
<dbReference type="InParanoid" id="D7ELZ2"/>
<accession>D7ELZ2</accession>
<evidence type="ECO:0000313" key="3">
    <source>
        <dbReference type="Proteomes" id="UP000007266"/>
    </source>
</evidence>
<keyword evidence="3" id="KW-1185">Reference proteome</keyword>
<dbReference type="PhylomeDB" id="D7ELZ2"/>
<dbReference type="AlphaFoldDB" id="D7ELZ2"/>
<gene>
    <name evidence="2" type="primary">GLEAN_16141</name>
    <name evidence="2" type="ORF">TcasGA2_TC016141</name>
</gene>
<evidence type="ECO:0000313" key="2">
    <source>
        <dbReference type="EMBL" id="EFA12472.1"/>
    </source>
</evidence>